<dbReference type="PANTHER" id="PTHR14202:SF0">
    <property type="entry name" value="RNA-BINDING PROTEIN RO60"/>
    <property type="match status" value="1"/>
</dbReference>
<dbReference type="InterPro" id="IPR037214">
    <property type="entry name" value="TROVE_dom_sf"/>
</dbReference>
<dbReference type="EMBL" id="JBBUTG010000031">
    <property type="protein sequence ID" value="MEK8034561.1"/>
    <property type="molecule type" value="Genomic_DNA"/>
</dbReference>
<dbReference type="SUPFAM" id="SSF53300">
    <property type="entry name" value="vWA-like"/>
    <property type="match status" value="1"/>
</dbReference>
<keyword evidence="4" id="KW-0479">Metal-binding</keyword>
<dbReference type="Gene3D" id="3.40.50.410">
    <property type="entry name" value="von Willebrand factor, type A domain"/>
    <property type="match status" value="1"/>
</dbReference>
<accession>A0ABU9BXH5</accession>
<dbReference type="Pfam" id="PF25045">
    <property type="entry name" value="vWA_Ro60"/>
    <property type="match status" value="1"/>
</dbReference>
<evidence type="ECO:0000256" key="2">
    <source>
        <dbReference type="ARBA" id="ARBA00007814"/>
    </source>
</evidence>
<organism evidence="8 9">
    <name type="scientific">Ideonella lacteola</name>
    <dbReference type="NCBI Taxonomy" id="2984193"/>
    <lineage>
        <taxon>Bacteria</taxon>
        <taxon>Pseudomonadati</taxon>
        <taxon>Pseudomonadota</taxon>
        <taxon>Betaproteobacteria</taxon>
        <taxon>Burkholderiales</taxon>
        <taxon>Sphaerotilaceae</taxon>
        <taxon>Ideonella</taxon>
    </lineage>
</organism>
<evidence type="ECO:0000256" key="1">
    <source>
        <dbReference type="ARBA" id="ARBA00004496"/>
    </source>
</evidence>
<feature type="domain" description="TROVE" evidence="7">
    <location>
        <begin position="20"/>
        <end position="330"/>
    </location>
</feature>
<proteinExistence type="inferred from homology"/>
<sequence>MVNTQLFQSARGARLPQAEAVNHHGAAAFAFSPRHQLAQLAATGCLNATFYADAKGQLDQVLGLAQQLEPAFVAKTAIYARSAGHMKDMPALLAASLAVRDVGLLSRVFCRVVDNGKMLRNFVQILRSGEVGRKSLGTRPKKLVQHWLLTASEKQLLAASIGNAPSLADVVKMVHPKPAEAWRAAWFAWLLGKPFAENELPALTQAFERFKRGVALGATSMSVPDVPFQMLTALPLTTAHWAQIALSGTWQMVRQNLNTFARHGVFELQGMADVVAAKLRDPQAVAKARVLPYQLMSAFHATGEALPTSVRDALQDAMEAALINVPAFDGRVVVCPDVSGSMSSPATGFRGSATSTVRCIDVAALVAAAVIRKNPSARVMPFEQDVVKLQLNARDSVMTNAAALASIGGGGTNCSAPLARLNREGAMVDVVILVSDNESWIDARRHGSTQTMREWEALKRRCPQAKLVCIDIQPGSTTQAVERHDIMNVGGFSDAVFEMMGRFIEGRTSAEHWVGEIEKVSLDVQ</sequence>
<dbReference type="SUPFAM" id="SSF140864">
    <property type="entry name" value="TROVE domain-like"/>
    <property type="match status" value="1"/>
</dbReference>
<keyword evidence="5" id="KW-0694">RNA-binding</keyword>
<comment type="similarity">
    <text evidence="2">Belongs to the Ro 60 kDa family.</text>
</comment>
<evidence type="ECO:0000256" key="6">
    <source>
        <dbReference type="ARBA" id="ARBA00023274"/>
    </source>
</evidence>
<comment type="caution">
    <text evidence="8">The sequence shown here is derived from an EMBL/GenBank/DDBJ whole genome shotgun (WGS) entry which is preliminary data.</text>
</comment>
<dbReference type="PANTHER" id="PTHR14202">
    <property type="entry name" value="60 KDA RIBONUCLEOPROTEIN SSA/RO"/>
    <property type="match status" value="1"/>
</dbReference>
<protein>
    <submittedName>
        <fullName evidence="8">RNA-binding protein</fullName>
    </submittedName>
</protein>
<gene>
    <name evidence="8" type="ORF">AACH06_27415</name>
</gene>
<keyword evidence="6" id="KW-0687">Ribonucleoprotein</keyword>
<name>A0ABU9BXH5_9BURK</name>
<dbReference type="RefSeq" id="WP_341428990.1">
    <property type="nucleotide sequence ID" value="NZ_JBBUTG010000031.1"/>
</dbReference>
<reference evidence="8 9" key="1">
    <citation type="submission" date="2024-04" db="EMBL/GenBank/DDBJ databases">
        <title>Novel species of the genus Ideonella isolated from streams.</title>
        <authorList>
            <person name="Lu H."/>
        </authorList>
    </citation>
    <scope>NUCLEOTIDE SEQUENCE [LARGE SCALE GENOMIC DNA]</scope>
    <source>
        <strain evidence="8 9">DXS29W</strain>
    </source>
</reference>
<dbReference type="PROSITE" id="PS50988">
    <property type="entry name" value="TROVE"/>
    <property type="match status" value="1"/>
</dbReference>
<keyword evidence="9" id="KW-1185">Reference proteome</keyword>
<keyword evidence="3" id="KW-0963">Cytoplasm</keyword>
<evidence type="ECO:0000313" key="8">
    <source>
        <dbReference type="EMBL" id="MEK8034561.1"/>
    </source>
</evidence>
<evidence type="ECO:0000313" key="9">
    <source>
        <dbReference type="Proteomes" id="UP001371218"/>
    </source>
</evidence>
<evidence type="ECO:0000256" key="4">
    <source>
        <dbReference type="ARBA" id="ARBA00022723"/>
    </source>
</evidence>
<evidence type="ECO:0000256" key="3">
    <source>
        <dbReference type="ARBA" id="ARBA00022490"/>
    </source>
</evidence>
<dbReference type="InterPro" id="IPR036465">
    <property type="entry name" value="vWFA_dom_sf"/>
</dbReference>
<dbReference type="InterPro" id="IPR008858">
    <property type="entry name" value="TROVE_dom"/>
</dbReference>
<dbReference type="Proteomes" id="UP001371218">
    <property type="component" value="Unassembled WGS sequence"/>
</dbReference>
<dbReference type="InterPro" id="IPR040322">
    <property type="entry name" value="TROVE2"/>
</dbReference>
<comment type="subcellular location">
    <subcellularLocation>
        <location evidence="1">Cytoplasm</location>
    </subcellularLocation>
</comment>
<evidence type="ECO:0000256" key="5">
    <source>
        <dbReference type="ARBA" id="ARBA00022884"/>
    </source>
</evidence>
<evidence type="ECO:0000259" key="7">
    <source>
        <dbReference type="PROSITE" id="PS50988"/>
    </source>
</evidence>
<dbReference type="InterPro" id="IPR056800">
    <property type="entry name" value="vWA_Ro60"/>
</dbReference>